<organism evidence="1 2">
    <name type="scientific">Rhynchophorus ferrugineus</name>
    <name type="common">Red palm weevil</name>
    <name type="synonym">Curculio ferrugineus</name>
    <dbReference type="NCBI Taxonomy" id="354439"/>
    <lineage>
        <taxon>Eukaryota</taxon>
        <taxon>Metazoa</taxon>
        <taxon>Ecdysozoa</taxon>
        <taxon>Arthropoda</taxon>
        <taxon>Hexapoda</taxon>
        <taxon>Insecta</taxon>
        <taxon>Pterygota</taxon>
        <taxon>Neoptera</taxon>
        <taxon>Endopterygota</taxon>
        <taxon>Coleoptera</taxon>
        <taxon>Polyphaga</taxon>
        <taxon>Cucujiformia</taxon>
        <taxon>Curculionidae</taxon>
        <taxon>Dryophthorinae</taxon>
        <taxon>Rhynchophorus</taxon>
    </lineage>
</organism>
<name>A0A834IAU4_RHYFE</name>
<keyword evidence="2" id="KW-1185">Reference proteome</keyword>
<evidence type="ECO:0000313" key="1">
    <source>
        <dbReference type="EMBL" id="KAF7275223.1"/>
    </source>
</evidence>
<comment type="caution">
    <text evidence="1">The sequence shown here is derived from an EMBL/GenBank/DDBJ whole genome shotgun (WGS) entry which is preliminary data.</text>
</comment>
<reference evidence="1" key="1">
    <citation type="submission" date="2020-08" db="EMBL/GenBank/DDBJ databases">
        <title>Genome sequencing and assembly of the red palm weevil Rhynchophorus ferrugineus.</title>
        <authorList>
            <person name="Dias G.B."/>
            <person name="Bergman C.M."/>
            <person name="Manee M."/>
        </authorList>
    </citation>
    <scope>NUCLEOTIDE SEQUENCE</scope>
    <source>
        <strain evidence="1">AA-2017</strain>
        <tissue evidence="1">Whole larva</tissue>
    </source>
</reference>
<gene>
    <name evidence="1" type="ORF">GWI33_012067</name>
</gene>
<dbReference type="EMBL" id="JAACXV010011033">
    <property type="protein sequence ID" value="KAF7275223.1"/>
    <property type="molecule type" value="Genomic_DNA"/>
</dbReference>
<sequence length="71" mass="8497">MFDENVDEVVRDKKFSVKKSTNLRIIVLKHQWLKNVTRNLKHLIPRYAKAQKSKQRTEELKLILSIIPKKL</sequence>
<evidence type="ECO:0000313" key="2">
    <source>
        <dbReference type="Proteomes" id="UP000625711"/>
    </source>
</evidence>
<dbReference type="AlphaFoldDB" id="A0A834IAU4"/>
<protein>
    <submittedName>
        <fullName evidence="1">Uncharacterized protein</fullName>
    </submittedName>
</protein>
<dbReference type="Proteomes" id="UP000625711">
    <property type="component" value="Unassembled WGS sequence"/>
</dbReference>
<accession>A0A834IAU4</accession>
<proteinExistence type="predicted"/>